<proteinExistence type="predicted"/>
<dbReference type="EMBL" id="CAXAMM010040471">
    <property type="protein sequence ID" value="CAK9093451.1"/>
    <property type="molecule type" value="Genomic_DNA"/>
</dbReference>
<accession>A0ABP0QYW1</accession>
<evidence type="ECO:0000313" key="1">
    <source>
        <dbReference type="EMBL" id="CAK9093451.1"/>
    </source>
</evidence>
<keyword evidence="2" id="KW-1185">Reference proteome</keyword>
<name>A0ABP0QYW1_9DINO</name>
<organism evidence="1 2">
    <name type="scientific">Durusdinium trenchii</name>
    <dbReference type="NCBI Taxonomy" id="1381693"/>
    <lineage>
        <taxon>Eukaryota</taxon>
        <taxon>Sar</taxon>
        <taxon>Alveolata</taxon>
        <taxon>Dinophyceae</taxon>
        <taxon>Suessiales</taxon>
        <taxon>Symbiodiniaceae</taxon>
        <taxon>Durusdinium</taxon>
    </lineage>
</organism>
<sequence length="193" mass="21459">MSLGSPRPLAQWKTWWGPELASQIATALHEHVDPKLLPGEGQLMDKSKFDADALNEDHVQNVAEALLATYPYERLGSAYLLGDACLQLNHLWNGGLLGLAEGNPIKDKSIRDCALKEGEKMKRLLSYIRTSGYKNDLGRSDRVTYLKTLANQRSSMDIDVINRTLELLGFLVCSGGVCRLSRVKCFEPLELEA</sequence>
<protein>
    <submittedName>
        <fullName evidence="1">Uncharacterized protein</fullName>
    </submittedName>
</protein>
<reference evidence="1 2" key="1">
    <citation type="submission" date="2024-02" db="EMBL/GenBank/DDBJ databases">
        <authorList>
            <person name="Chen Y."/>
            <person name="Shah S."/>
            <person name="Dougan E. K."/>
            <person name="Thang M."/>
            <person name="Chan C."/>
        </authorList>
    </citation>
    <scope>NUCLEOTIDE SEQUENCE [LARGE SCALE GENOMIC DNA]</scope>
</reference>
<dbReference type="Proteomes" id="UP001642464">
    <property type="component" value="Unassembled WGS sequence"/>
</dbReference>
<gene>
    <name evidence="1" type="ORF">SCF082_LOCUS43966</name>
</gene>
<comment type="caution">
    <text evidence="1">The sequence shown here is derived from an EMBL/GenBank/DDBJ whole genome shotgun (WGS) entry which is preliminary data.</text>
</comment>
<evidence type="ECO:0000313" key="2">
    <source>
        <dbReference type="Proteomes" id="UP001642464"/>
    </source>
</evidence>